<dbReference type="PANTHER" id="PTHR48079:SF6">
    <property type="entry name" value="NAD(P)-BINDING DOMAIN-CONTAINING PROTEIN-RELATED"/>
    <property type="match status" value="1"/>
</dbReference>
<gene>
    <name evidence="2" type="ORF">LWC34_56385</name>
</gene>
<dbReference type="Proteomes" id="UP001521150">
    <property type="component" value="Unassembled WGS sequence"/>
</dbReference>
<dbReference type="InterPro" id="IPR016040">
    <property type="entry name" value="NAD(P)-bd_dom"/>
</dbReference>
<dbReference type="InterPro" id="IPR051783">
    <property type="entry name" value="NAD(P)-dependent_oxidoreduct"/>
</dbReference>
<dbReference type="SUPFAM" id="SSF51735">
    <property type="entry name" value="NAD(P)-binding Rossmann-fold domains"/>
    <property type="match status" value="1"/>
</dbReference>
<dbReference type="PANTHER" id="PTHR48079">
    <property type="entry name" value="PROTEIN YEEZ"/>
    <property type="match status" value="1"/>
</dbReference>
<evidence type="ECO:0000313" key="3">
    <source>
        <dbReference type="Proteomes" id="UP001521150"/>
    </source>
</evidence>
<feature type="domain" description="NAD(P)-binding" evidence="1">
    <location>
        <begin position="7"/>
        <end position="137"/>
    </location>
</feature>
<sequence>MMIMVAGGSGLLGHHVVQQARRREHEVAVMARTRRSGVDHAVDLCTASHDSLTELLAGYDAVVFAGGVLDEGPAHVEDRLRTGYVDPAVKFVRAARDAGCTRAVLLGSYFVHFQRLHPEWRLSRHPYVRARLSQANEAREVAGSMSLATVQIPYVFGVAPGRVPEWSTVWVKWLRSPFPVVVPTGGTAVASLKAIGDATVTALEEQSNADIPVAEENLSWKELILRMAAASGKSPAVREVPTHVLQRMARFGGAVAKLTRMPAQILDIGYLDDVYRHEMYLDLTAPRSLDAEIAETVHARR</sequence>
<comment type="caution">
    <text evidence="2">The sequence shown here is derived from an EMBL/GenBank/DDBJ whole genome shotgun (WGS) entry which is preliminary data.</text>
</comment>
<keyword evidence="3" id="KW-1185">Reference proteome</keyword>
<accession>A0ABS8ZWU7</accession>
<dbReference type="InterPro" id="IPR036291">
    <property type="entry name" value="NAD(P)-bd_dom_sf"/>
</dbReference>
<organism evidence="2 3">
    <name type="scientific">Kibdelosporangium philippinense</name>
    <dbReference type="NCBI Taxonomy" id="211113"/>
    <lineage>
        <taxon>Bacteria</taxon>
        <taxon>Bacillati</taxon>
        <taxon>Actinomycetota</taxon>
        <taxon>Actinomycetes</taxon>
        <taxon>Pseudonocardiales</taxon>
        <taxon>Pseudonocardiaceae</taxon>
        <taxon>Kibdelosporangium</taxon>
    </lineage>
</organism>
<dbReference type="Pfam" id="PF13460">
    <property type="entry name" value="NAD_binding_10"/>
    <property type="match status" value="1"/>
</dbReference>
<evidence type="ECO:0000259" key="1">
    <source>
        <dbReference type="Pfam" id="PF13460"/>
    </source>
</evidence>
<reference evidence="2 3" key="1">
    <citation type="submission" date="2021-12" db="EMBL/GenBank/DDBJ databases">
        <title>Genome sequence of Kibdelosporangium philippinense ATCC 49844.</title>
        <authorList>
            <person name="Fedorov E.A."/>
            <person name="Omeragic M."/>
            <person name="Shalygina K.F."/>
            <person name="Maclea K.S."/>
        </authorList>
    </citation>
    <scope>NUCLEOTIDE SEQUENCE [LARGE SCALE GENOMIC DNA]</scope>
    <source>
        <strain evidence="2 3">ATCC 49844</strain>
    </source>
</reference>
<dbReference type="Gene3D" id="3.40.50.720">
    <property type="entry name" value="NAD(P)-binding Rossmann-like Domain"/>
    <property type="match status" value="1"/>
</dbReference>
<proteinExistence type="predicted"/>
<evidence type="ECO:0000313" key="2">
    <source>
        <dbReference type="EMBL" id="MCE7012134.1"/>
    </source>
</evidence>
<dbReference type="EMBL" id="JAJVCN010000006">
    <property type="protein sequence ID" value="MCE7012134.1"/>
    <property type="molecule type" value="Genomic_DNA"/>
</dbReference>
<name>A0ABS8ZWU7_9PSEU</name>
<dbReference type="RefSeq" id="WP_233735177.1">
    <property type="nucleotide sequence ID" value="NZ_JAJVCN010000006.1"/>
</dbReference>
<protein>
    <submittedName>
        <fullName evidence="2">NAD(P)H-binding protein</fullName>
    </submittedName>
</protein>